<dbReference type="PANTHER" id="PTHR35703">
    <property type="entry name" value="HEME OXYGENASE 1, CHLOROPLASTIC-RELATED"/>
    <property type="match status" value="1"/>
</dbReference>
<evidence type="ECO:0000256" key="1">
    <source>
        <dbReference type="ARBA" id="ARBA00006134"/>
    </source>
</evidence>
<sequence length="352" mass="39577">MASCGATRTSLLPSNPVLLLPHALQPSPKHCRFCHQSTRDFRLFVSCSSAGTTPETFIPNGGCARGGARKRLRYRKPNPGEEEGIVEEMRFVAMRLRNTAASPDCGVSAAVKSAWQPTVGGFLRYLVDSKLVFDTLERIVEDSTDVTHVYFRRTGLERSISLSKDLEWFEEQGEIIPPVSAPGTAYAAYLEKLAVKNAPSFLCHFYNIYFAHIFGGCGIGKLFFVASDKLHVKSFSLVSEKLLGEREIEFYKWEGDVELSLKNVRQNLNKLGEDTFTVKPHKKSPLALRMVVLGAVLVCSVYICSVCLKQMISEGEPHIVRMKLAERTCHNPRIRQSERRYVHFPKPKTFSR</sequence>
<dbReference type="InterPro" id="IPR002051">
    <property type="entry name" value="Haem_Oase"/>
</dbReference>
<dbReference type="OrthoDB" id="652091at2759"/>
<dbReference type="Gene3D" id="1.20.910.10">
    <property type="entry name" value="Heme oxygenase-like"/>
    <property type="match status" value="1"/>
</dbReference>
<keyword evidence="2" id="KW-0472">Membrane</keyword>
<organism evidence="3 4">
    <name type="scientific">Apostasia shenzhenica</name>
    <dbReference type="NCBI Taxonomy" id="1088818"/>
    <lineage>
        <taxon>Eukaryota</taxon>
        <taxon>Viridiplantae</taxon>
        <taxon>Streptophyta</taxon>
        <taxon>Embryophyta</taxon>
        <taxon>Tracheophyta</taxon>
        <taxon>Spermatophyta</taxon>
        <taxon>Magnoliopsida</taxon>
        <taxon>Liliopsida</taxon>
        <taxon>Asparagales</taxon>
        <taxon>Orchidaceae</taxon>
        <taxon>Apostasioideae</taxon>
        <taxon>Apostasia</taxon>
    </lineage>
</organism>
<keyword evidence="4" id="KW-1185">Reference proteome</keyword>
<evidence type="ECO:0000313" key="3">
    <source>
        <dbReference type="EMBL" id="PKA49128.1"/>
    </source>
</evidence>
<evidence type="ECO:0000256" key="2">
    <source>
        <dbReference type="SAM" id="Phobius"/>
    </source>
</evidence>
<dbReference type="PANTHER" id="PTHR35703:SF1">
    <property type="entry name" value="INACTIVE HEME OXYGENASE 2, CHLOROPLASTIC-RELATED"/>
    <property type="match status" value="1"/>
</dbReference>
<dbReference type="Proteomes" id="UP000236161">
    <property type="component" value="Unassembled WGS sequence"/>
</dbReference>
<feature type="transmembrane region" description="Helical" evidence="2">
    <location>
        <begin position="286"/>
        <end position="308"/>
    </location>
</feature>
<name>A0A2I0A0R4_9ASPA</name>
<dbReference type="InterPro" id="IPR016084">
    <property type="entry name" value="Haem_Oase-like_multi-hlx"/>
</dbReference>
<dbReference type="GO" id="GO:0004392">
    <property type="term" value="F:heme oxygenase (decyclizing) activity"/>
    <property type="evidence" value="ECO:0007669"/>
    <property type="project" value="UniProtKB-EC"/>
</dbReference>
<reference evidence="3 4" key="1">
    <citation type="journal article" date="2017" name="Nature">
        <title>The Apostasia genome and the evolution of orchids.</title>
        <authorList>
            <person name="Zhang G.Q."/>
            <person name="Liu K.W."/>
            <person name="Li Z."/>
            <person name="Lohaus R."/>
            <person name="Hsiao Y.Y."/>
            <person name="Niu S.C."/>
            <person name="Wang J.Y."/>
            <person name="Lin Y.C."/>
            <person name="Xu Q."/>
            <person name="Chen L.J."/>
            <person name="Yoshida K."/>
            <person name="Fujiwara S."/>
            <person name="Wang Z.W."/>
            <person name="Zhang Y.Q."/>
            <person name="Mitsuda N."/>
            <person name="Wang M."/>
            <person name="Liu G.H."/>
            <person name="Pecoraro L."/>
            <person name="Huang H.X."/>
            <person name="Xiao X.J."/>
            <person name="Lin M."/>
            <person name="Wu X.Y."/>
            <person name="Wu W.L."/>
            <person name="Chen Y.Y."/>
            <person name="Chang S.B."/>
            <person name="Sakamoto S."/>
            <person name="Ohme-Takagi M."/>
            <person name="Yagi M."/>
            <person name="Zeng S.J."/>
            <person name="Shen C.Y."/>
            <person name="Yeh C.M."/>
            <person name="Luo Y.B."/>
            <person name="Tsai W.C."/>
            <person name="Van de Peer Y."/>
            <person name="Liu Z.J."/>
        </authorList>
    </citation>
    <scope>NUCLEOTIDE SEQUENCE [LARGE SCALE GENOMIC DNA]</scope>
    <source>
        <strain evidence="4">cv. Shenzhen</strain>
        <tissue evidence="3">Stem</tissue>
    </source>
</reference>
<dbReference type="GO" id="GO:0010024">
    <property type="term" value="P:phytochromobilin biosynthetic process"/>
    <property type="evidence" value="ECO:0007669"/>
    <property type="project" value="TreeGrafter"/>
</dbReference>
<keyword evidence="3" id="KW-0560">Oxidoreductase</keyword>
<dbReference type="EC" id="1.14.14.18" evidence="3"/>
<dbReference type="CDD" id="cd19165">
    <property type="entry name" value="HemeO"/>
    <property type="match status" value="1"/>
</dbReference>
<keyword evidence="2" id="KW-1133">Transmembrane helix</keyword>
<evidence type="ECO:0000313" key="4">
    <source>
        <dbReference type="Proteomes" id="UP000236161"/>
    </source>
</evidence>
<keyword evidence="2" id="KW-0812">Transmembrane</keyword>
<dbReference type="InterPro" id="IPR016951">
    <property type="entry name" value="Haem_Oase_decyc_pln"/>
</dbReference>
<dbReference type="SUPFAM" id="SSF48613">
    <property type="entry name" value="Heme oxygenase-like"/>
    <property type="match status" value="1"/>
</dbReference>
<dbReference type="STRING" id="1088818.A0A2I0A0R4"/>
<dbReference type="AlphaFoldDB" id="A0A2I0A0R4"/>
<comment type="similarity">
    <text evidence="1">Belongs to the heme oxygenase family.</text>
</comment>
<dbReference type="GO" id="GO:0006788">
    <property type="term" value="P:heme oxidation"/>
    <property type="evidence" value="ECO:0007669"/>
    <property type="project" value="InterPro"/>
</dbReference>
<proteinExistence type="inferred from homology"/>
<protein>
    <submittedName>
        <fullName evidence="3">Putative inactive heme oxygenase 2, chloroplastic</fullName>
        <ecNumber evidence="3">1.14.14.18</ecNumber>
    </submittedName>
</protein>
<dbReference type="EMBL" id="KZ452040">
    <property type="protein sequence ID" value="PKA49128.1"/>
    <property type="molecule type" value="Genomic_DNA"/>
</dbReference>
<accession>A0A2I0A0R4</accession>
<gene>
    <name evidence="3" type="primary">HO2</name>
    <name evidence="3" type="ORF">AXF42_Ash010813</name>
</gene>